<accession>A0A3P1B9D0</accession>
<dbReference type="RefSeq" id="WP_124879503.1">
    <property type="nucleotide sequence ID" value="NZ_RQJO01000017.1"/>
</dbReference>
<dbReference type="Proteomes" id="UP000271925">
    <property type="component" value="Unassembled WGS sequence"/>
</dbReference>
<proteinExistence type="predicted"/>
<dbReference type="EMBL" id="RQJO01000017">
    <property type="protein sequence ID" value="RRA97638.1"/>
    <property type="molecule type" value="Genomic_DNA"/>
</dbReference>
<evidence type="ECO:0000313" key="2">
    <source>
        <dbReference type="Proteomes" id="UP000271925"/>
    </source>
</evidence>
<gene>
    <name evidence="1" type="ORF">EHT25_31825</name>
</gene>
<reference evidence="1 2" key="1">
    <citation type="submission" date="2018-11" db="EMBL/GenBank/DDBJ databases">
        <authorList>
            <person name="Zhou Z."/>
            <person name="Wang G."/>
        </authorList>
    </citation>
    <scope>NUCLEOTIDE SEQUENCE [LARGE SCALE GENOMIC DNA]</scope>
    <source>
        <strain evidence="1 2">KCTC52004</strain>
    </source>
</reference>
<sequence>MHEPRKPSDKFHGDVGSFITAADAKNRTRQHRAFEEGKLGLKPDEVTKAEFFGINRISKLMGRKDCVGIRIYYGKRYEDADGDPTTHDKGELKPRLVLVGVRADGSDIFEDKEGLKDLMGDGDALADGMPCPQSC</sequence>
<dbReference type="AlphaFoldDB" id="A0A3P1B9D0"/>
<name>A0A3P1B9D0_9BACT</name>
<organism evidence="1 2">
    <name type="scientific">Larkinella rosea</name>
    <dbReference type="NCBI Taxonomy" id="2025312"/>
    <lineage>
        <taxon>Bacteria</taxon>
        <taxon>Pseudomonadati</taxon>
        <taxon>Bacteroidota</taxon>
        <taxon>Cytophagia</taxon>
        <taxon>Cytophagales</taxon>
        <taxon>Spirosomataceae</taxon>
        <taxon>Larkinella</taxon>
    </lineage>
</organism>
<protein>
    <submittedName>
        <fullName evidence="1">Uncharacterized protein</fullName>
    </submittedName>
</protein>
<dbReference type="OrthoDB" id="661524at2"/>
<keyword evidence="2" id="KW-1185">Reference proteome</keyword>
<evidence type="ECO:0000313" key="1">
    <source>
        <dbReference type="EMBL" id="RRA97638.1"/>
    </source>
</evidence>
<comment type="caution">
    <text evidence="1">The sequence shown here is derived from an EMBL/GenBank/DDBJ whole genome shotgun (WGS) entry which is preliminary data.</text>
</comment>